<dbReference type="InterPro" id="IPR000577">
    <property type="entry name" value="Carb_kinase_FGGY"/>
</dbReference>
<sequence>MNESVLTIDIGTQSVRTLVFDVHGNLIDFARVIYSPAYFSPESGWAEQHPEYYWKCVAESSQKLFNQGKVKKESIVSVSLTTQRGSMVNLDADHNPLRPAILWLDQRRSTEWPKVGSAWQLLFHLTGLNKTLHYLQAEAEANWIKQFQPEIWDKTSYYLMISGYINFKLTDSIVDSIGCQVGYLPFDYKKQNWSKKSHWKRKAIPVTEEMLPELVQPGEQLGTISKEAAENTGIPEGLPVIAGATDKACEVLGTGCLKPNQGSIGYGTTATINVNSKKYLEPIKLIPPYPSAAPGEYNLEVQTYRGFWMVSWFKEQFANEELRLASNLGVPAEEILDDLVADIPPGSMGLVLQPFWSPGIRYPRPDAKGAVIGFGGVHTKGHFYRALLEGLAYSLREGRERIEKRTKTPMTELIVCGGGSNSDKMMQITADVFHLPAIRPSVSEASGLGAAILAAVGAGLHPDIETAVQKMTRNSQVFEPNHENVKIYDDLYHHVYKKMYKKLTPLYESIQKITGYPAHL</sequence>
<dbReference type="InterPro" id="IPR018484">
    <property type="entry name" value="FGGY_N"/>
</dbReference>
<dbReference type="SUPFAM" id="SSF53067">
    <property type="entry name" value="Actin-like ATPase domain"/>
    <property type="match status" value="2"/>
</dbReference>
<accession>A0ABT9IXQ4</accession>
<proteinExistence type="inferred from homology"/>
<dbReference type="PANTHER" id="PTHR43095">
    <property type="entry name" value="SUGAR KINASE"/>
    <property type="match status" value="1"/>
</dbReference>
<evidence type="ECO:0000256" key="3">
    <source>
        <dbReference type="ARBA" id="ARBA00022777"/>
    </source>
</evidence>
<reference evidence="6 7" key="1">
    <citation type="submission" date="2023-08" db="EMBL/GenBank/DDBJ databases">
        <authorList>
            <person name="Park J.-S."/>
        </authorList>
    </citation>
    <scope>NUCLEOTIDE SEQUENCE [LARGE SCALE GENOMIC DNA]</scope>
    <source>
        <strain evidence="6 7">2205SS18-9</strain>
    </source>
</reference>
<dbReference type="PANTHER" id="PTHR43095:SF5">
    <property type="entry name" value="XYLULOSE KINASE"/>
    <property type="match status" value="1"/>
</dbReference>
<dbReference type="InterPro" id="IPR050406">
    <property type="entry name" value="FGGY_Carb_Kinase"/>
</dbReference>
<dbReference type="Pfam" id="PF00370">
    <property type="entry name" value="FGGY_N"/>
    <property type="match status" value="1"/>
</dbReference>
<dbReference type="GO" id="GO:0016301">
    <property type="term" value="F:kinase activity"/>
    <property type="evidence" value="ECO:0007669"/>
    <property type="project" value="UniProtKB-KW"/>
</dbReference>
<dbReference type="InterPro" id="IPR043129">
    <property type="entry name" value="ATPase_NBD"/>
</dbReference>
<dbReference type="EC" id="2.7.1.-" evidence="6"/>
<dbReference type="Proteomes" id="UP001231941">
    <property type="component" value="Unassembled WGS sequence"/>
</dbReference>
<dbReference type="EMBL" id="JAVAMP010000002">
    <property type="protein sequence ID" value="MDP5274146.1"/>
    <property type="molecule type" value="Genomic_DNA"/>
</dbReference>
<dbReference type="CDD" id="cd07779">
    <property type="entry name" value="ASKHA_NBD_FGGY_YgcE-like"/>
    <property type="match status" value="1"/>
</dbReference>
<evidence type="ECO:0000259" key="5">
    <source>
        <dbReference type="Pfam" id="PF02782"/>
    </source>
</evidence>
<evidence type="ECO:0000313" key="7">
    <source>
        <dbReference type="Proteomes" id="UP001231941"/>
    </source>
</evidence>
<keyword evidence="7" id="KW-1185">Reference proteome</keyword>
<dbReference type="Gene3D" id="3.30.420.40">
    <property type="match status" value="2"/>
</dbReference>
<dbReference type="InterPro" id="IPR018485">
    <property type="entry name" value="FGGY_C"/>
</dbReference>
<keyword evidence="3 6" id="KW-0418">Kinase</keyword>
<gene>
    <name evidence="6" type="ORF">Q5Y73_08510</name>
</gene>
<dbReference type="RefSeq" id="WP_305991434.1">
    <property type="nucleotide sequence ID" value="NZ_JAVAMP010000002.1"/>
</dbReference>
<comment type="similarity">
    <text evidence="1">Belongs to the FGGY kinase family.</text>
</comment>
<evidence type="ECO:0000259" key="4">
    <source>
        <dbReference type="Pfam" id="PF00370"/>
    </source>
</evidence>
<dbReference type="PIRSF" id="PIRSF000538">
    <property type="entry name" value="GlpK"/>
    <property type="match status" value="1"/>
</dbReference>
<protein>
    <submittedName>
        <fullName evidence="6">FGGY-family carbohydrate kinase</fullName>
        <ecNumber evidence="6">2.7.1.-</ecNumber>
    </submittedName>
</protein>
<dbReference type="Pfam" id="PF02782">
    <property type="entry name" value="FGGY_C"/>
    <property type="match status" value="1"/>
</dbReference>
<comment type="caution">
    <text evidence="6">The sequence shown here is derived from an EMBL/GenBank/DDBJ whole genome shotgun (WGS) entry which is preliminary data.</text>
</comment>
<organism evidence="6 7">
    <name type="scientific">Chengkuizengella axinellae</name>
    <dbReference type="NCBI Taxonomy" id="3064388"/>
    <lineage>
        <taxon>Bacteria</taxon>
        <taxon>Bacillati</taxon>
        <taxon>Bacillota</taxon>
        <taxon>Bacilli</taxon>
        <taxon>Bacillales</taxon>
        <taxon>Paenibacillaceae</taxon>
        <taxon>Chengkuizengella</taxon>
    </lineage>
</organism>
<evidence type="ECO:0000313" key="6">
    <source>
        <dbReference type="EMBL" id="MDP5274146.1"/>
    </source>
</evidence>
<feature type="domain" description="Carbohydrate kinase FGGY N-terminal" evidence="4">
    <location>
        <begin position="5"/>
        <end position="253"/>
    </location>
</feature>
<feature type="domain" description="Carbohydrate kinase FGGY C-terminal" evidence="5">
    <location>
        <begin position="264"/>
        <end position="457"/>
    </location>
</feature>
<keyword evidence="2 6" id="KW-0808">Transferase</keyword>
<evidence type="ECO:0000256" key="2">
    <source>
        <dbReference type="ARBA" id="ARBA00022679"/>
    </source>
</evidence>
<evidence type="ECO:0000256" key="1">
    <source>
        <dbReference type="ARBA" id="ARBA00009156"/>
    </source>
</evidence>
<name>A0ABT9IXQ4_9BACL</name>